<sequence length="300" mass="32948">MLFDEAGILTEIGNISKYSVIGIAVMCVEFGVYIPLATAALYILWGKGLQKPPILIMFIIQIILVLNAIWEVVLVGGMSLLDALFYLFIDPRLDFEQGLAARLAAVEGVRRKGWSKMLGWPGNINLLVGDSVVVWRAWVLWEQRPIVQWMLVILGICNGALNILDSIYSSGIGGVPIPSDNTLRLFITNLFLLFSLALNIAATMLIVCKVWLLDRIHSKATVQPEHATERSPHVNVVIFLVESGATFCIIQAGYCALSFISSPSLQATSAILSDVCSIAMGFYPTLVTIVSYLMLHYAVD</sequence>
<dbReference type="Proteomes" id="UP000772434">
    <property type="component" value="Unassembled WGS sequence"/>
</dbReference>
<feature type="transmembrane region" description="Helical" evidence="1">
    <location>
        <begin position="20"/>
        <end position="44"/>
    </location>
</feature>
<reference evidence="2" key="1">
    <citation type="submission" date="2020-11" db="EMBL/GenBank/DDBJ databases">
        <authorList>
            <consortium name="DOE Joint Genome Institute"/>
            <person name="Ahrendt S."/>
            <person name="Riley R."/>
            <person name="Andreopoulos W."/>
            <person name="Labutti K."/>
            <person name="Pangilinan J."/>
            <person name="Ruiz-Duenas F.J."/>
            <person name="Barrasa J.M."/>
            <person name="Sanchez-Garcia M."/>
            <person name="Camarero S."/>
            <person name="Miyauchi S."/>
            <person name="Serrano A."/>
            <person name="Linde D."/>
            <person name="Babiker R."/>
            <person name="Drula E."/>
            <person name="Ayuso-Fernandez I."/>
            <person name="Pacheco R."/>
            <person name="Padilla G."/>
            <person name="Ferreira P."/>
            <person name="Barriuso J."/>
            <person name="Kellner H."/>
            <person name="Castanera R."/>
            <person name="Alfaro M."/>
            <person name="Ramirez L."/>
            <person name="Pisabarro A.G."/>
            <person name="Kuo A."/>
            <person name="Tritt A."/>
            <person name="Lipzen A."/>
            <person name="He G."/>
            <person name="Yan M."/>
            <person name="Ng V."/>
            <person name="Cullen D."/>
            <person name="Martin F."/>
            <person name="Rosso M.-N."/>
            <person name="Henrissat B."/>
            <person name="Hibbett D."/>
            <person name="Martinez A.T."/>
            <person name="Grigoriev I.V."/>
        </authorList>
    </citation>
    <scope>NUCLEOTIDE SEQUENCE</scope>
    <source>
        <strain evidence="2">AH 40177</strain>
    </source>
</reference>
<dbReference type="OrthoDB" id="2744793at2759"/>
<feature type="transmembrane region" description="Helical" evidence="1">
    <location>
        <begin position="146"/>
        <end position="164"/>
    </location>
</feature>
<protein>
    <submittedName>
        <fullName evidence="2">Uncharacterized protein</fullName>
    </submittedName>
</protein>
<gene>
    <name evidence="2" type="ORF">BDP27DRAFT_1453425</name>
</gene>
<comment type="caution">
    <text evidence="2">The sequence shown here is derived from an EMBL/GenBank/DDBJ whole genome shotgun (WGS) entry which is preliminary data.</text>
</comment>
<feature type="transmembrane region" description="Helical" evidence="1">
    <location>
        <begin position="271"/>
        <end position="295"/>
    </location>
</feature>
<dbReference type="EMBL" id="JADNRY010000315">
    <property type="protein sequence ID" value="KAF9059239.1"/>
    <property type="molecule type" value="Genomic_DNA"/>
</dbReference>
<evidence type="ECO:0000313" key="2">
    <source>
        <dbReference type="EMBL" id="KAF9059239.1"/>
    </source>
</evidence>
<dbReference type="AlphaFoldDB" id="A0A9P5TYI3"/>
<feature type="transmembrane region" description="Helical" evidence="1">
    <location>
        <begin position="56"/>
        <end position="89"/>
    </location>
</feature>
<evidence type="ECO:0000313" key="3">
    <source>
        <dbReference type="Proteomes" id="UP000772434"/>
    </source>
</evidence>
<feature type="transmembrane region" description="Helical" evidence="1">
    <location>
        <begin position="233"/>
        <end position="259"/>
    </location>
</feature>
<accession>A0A9P5TYI3</accession>
<keyword evidence="3" id="KW-1185">Reference proteome</keyword>
<keyword evidence="1" id="KW-1133">Transmembrane helix</keyword>
<organism evidence="2 3">
    <name type="scientific">Rhodocollybia butyracea</name>
    <dbReference type="NCBI Taxonomy" id="206335"/>
    <lineage>
        <taxon>Eukaryota</taxon>
        <taxon>Fungi</taxon>
        <taxon>Dikarya</taxon>
        <taxon>Basidiomycota</taxon>
        <taxon>Agaricomycotina</taxon>
        <taxon>Agaricomycetes</taxon>
        <taxon>Agaricomycetidae</taxon>
        <taxon>Agaricales</taxon>
        <taxon>Marasmiineae</taxon>
        <taxon>Omphalotaceae</taxon>
        <taxon>Rhodocollybia</taxon>
    </lineage>
</organism>
<proteinExistence type="predicted"/>
<keyword evidence="1" id="KW-0812">Transmembrane</keyword>
<keyword evidence="1" id="KW-0472">Membrane</keyword>
<evidence type="ECO:0000256" key="1">
    <source>
        <dbReference type="SAM" id="Phobius"/>
    </source>
</evidence>
<feature type="transmembrane region" description="Helical" evidence="1">
    <location>
        <begin position="185"/>
        <end position="213"/>
    </location>
</feature>
<name>A0A9P5TYI3_9AGAR</name>